<keyword evidence="9" id="KW-0732">Signal</keyword>
<gene>
    <name evidence="11 13" type="primary">Tnfrsf23</name>
</gene>
<reference evidence="12" key="2">
    <citation type="journal article" date="2000" name="Genome Res.">
        <title>Normalization and subtraction of cap-trapper-selected cDNAs to prepare full-length cDNA libraries for rapid discovery of new genes.</title>
        <authorList>
            <person name="Carninci P."/>
            <person name="Shibata Y."/>
            <person name="Hayatsu N."/>
            <person name="Sugahara Y."/>
            <person name="Shibata K."/>
            <person name="Itoh M."/>
            <person name="Konno H."/>
            <person name="Okazaki Y."/>
            <person name="Muramatsu M."/>
            <person name="Hayashizaki Y."/>
        </authorList>
    </citation>
    <scope>NUCLEOTIDE SEQUENCE</scope>
    <source>
        <strain evidence="12">NOD</strain>
    </source>
</reference>
<dbReference type="FunFam" id="2.10.50.10:FF:000087">
    <property type="entry name" value="Tumor necrosis factor receptor superfamily member 23"/>
    <property type="match status" value="1"/>
</dbReference>
<dbReference type="HOGENOM" id="CLU_130470_0_0_1"/>
<reference evidence="12" key="7">
    <citation type="submission" date="2004-03" db="EMBL/GenBank/DDBJ databases">
        <authorList>
            <person name="Arakawa T."/>
            <person name="Carninci P."/>
            <person name="Fukuda S."/>
            <person name="Hashizume W."/>
            <person name="Hayashida K."/>
            <person name="Hori F."/>
            <person name="Iida J."/>
            <person name="Imamura K."/>
            <person name="Imotani K."/>
            <person name="Itoh M."/>
            <person name="Kanagawa S."/>
            <person name="Kawai J."/>
            <person name="Kojima M."/>
            <person name="Konno H."/>
            <person name="Murata M."/>
            <person name="Nakamura M."/>
            <person name="Ninomiya N."/>
            <person name="Nishiyori H."/>
            <person name="Nomura K."/>
            <person name="Ohno M."/>
            <person name="Sakazume N."/>
            <person name="Sano H."/>
            <person name="Sasaki D."/>
            <person name="Shibata K."/>
            <person name="Shiraki T."/>
            <person name="Tagami M."/>
            <person name="Tagami Y."/>
            <person name="Waki K."/>
            <person name="Watahiki A."/>
            <person name="Muramatsu M."/>
            <person name="Hayashizaki Y."/>
        </authorList>
    </citation>
    <scope>NUCLEOTIDE SEQUENCE</scope>
    <source>
        <strain evidence="12">NOD</strain>
    </source>
</reference>
<evidence type="ECO:0000256" key="9">
    <source>
        <dbReference type="SAM" id="SignalP"/>
    </source>
</evidence>
<organism evidence="12">
    <name type="scientific">Mus musculus</name>
    <name type="common">Mouse</name>
    <dbReference type="NCBI Taxonomy" id="10090"/>
    <lineage>
        <taxon>Eukaryota</taxon>
        <taxon>Metazoa</taxon>
        <taxon>Chordata</taxon>
        <taxon>Craniata</taxon>
        <taxon>Vertebrata</taxon>
        <taxon>Euteleostomi</taxon>
        <taxon>Mammalia</taxon>
        <taxon>Eutheria</taxon>
        <taxon>Euarchontoglires</taxon>
        <taxon>Glires</taxon>
        <taxon>Rodentia</taxon>
        <taxon>Myomorpha</taxon>
        <taxon>Muroidea</taxon>
        <taxon>Muridae</taxon>
        <taxon>Murinae</taxon>
        <taxon>Mus</taxon>
        <taxon>Mus</taxon>
    </lineage>
</organism>
<feature type="disulfide bond" evidence="8">
    <location>
        <begin position="137"/>
        <end position="155"/>
    </location>
</feature>
<evidence type="ECO:0000256" key="7">
    <source>
        <dbReference type="ARBA" id="ARBA00023180"/>
    </source>
</evidence>
<dbReference type="EMBL" id="BC106828">
    <property type="protein sequence ID" value="AAI06829.1"/>
    <property type="molecule type" value="mRNA"/>
</dbReference>
<reference evidence="12" key="4">
    <citation type="journal article" date="2001" name="Nature">
        <title>Functional annotation of a full-length mouse cDNA collection.</title>
        <authorList>
            <consortium name="The RIKEN Genome Exploration Research Group Phase II Team and the FANTOM Consortium"/>
        </authorList>
    </citation>
    <scope>NUCLEOTIDE SEQUENCE</scope>
    <source>
        <strain evidence="12">NOD</strain>
    </source>
</reference>
<dbReference type="KEGG" id="mmu:79201"/>
<dbReference type="PeptideAtlas" id="Q3U3F7"/>
<dbReference type="GeneID" id="79201"/>
<keyword evidence="6 11" id="KW-0675">Receptor</keyword>
<reference evidence="11" key="6">
    <citation type="journal article" date="2004" name="Genome Res.">
        <title>The status, quality, and expansion of the NIH full-length cDNA project: the Mammalian Gene Collection (MGC).</title>
        <authorList>
            <consortium name="The MGC Project Team"/>
            <person name="Gerhard D.S."/>
            <person name="Wagner L."/>
            <person name="Feingold E.A."/>
            <person name="Shenmen C.M."/>
            <person name="Grouse L.H."/>
            <person name="Schuler G."/>
            <person name="Klein S.L."/>
            <person name="Old S."/>
            <person name="Rasooly R."/>
            <person name="Good P."/>
            <person name="Guyer M."/>
            <person name="Peck A.M."/>
            <person name="Derge J.G."/>
            <person name="Lipman D."/>
            <person name="Collins F.S."/>
            <person name="Jang W."/>
            <person name="Sherry S."/>
            <person name="Feolo M."/>
            <person name="Misquitta L."/>
            <person name="Lee E."/>
            <person name="Rotmistrovsky K."/>
            <person name="Greenhut S.F."/>
            <person name="Schaefer C.F."/>
            <person name="Buetow K."/>
            <person name="Bonner T.I."/>
            <person name="Haussler D."/>
            <person name="Kent J."/>
            <person name="Kiekhaus M."/>
            <person name="Furey T."/>
            <person name="Brent M."/>
            <person name="Prange C."/>
            <person name="Schreiber K."/>
            <person name="Shapiro N."/>
            <person name="Bhat N.K."/>
            <person name="Hopkins R.F."/>
            <person name="Hsie F."/>
            <person name="Driscoll T."/>
            <person name="Soares M.B."/>
            <person name="Casavant T.L."/>
            <person name="Scheetz T.E."/>
            <person name="Brown-stein M.J."/>
            <person name="Usdin T.B."/>
            <person name="Toshiyuki S."/>
            <person name="Carninci P."/>
            <person name="Piao Y."/>
            <person name="Dudekula D.B."/>
            <person name="Ko M.S."/>
            <person name="Kawakami K."/>
            <person name="Suzuki Y."/>
            <person name="Sugano S."/>
            <person name="Gruber C.E."/>
            <person name="Smith M.R."/>
            <person name="Simmons B."/>
            <person name="Moore T."/>
            <person name="Waterman R."/>
            <person name="Johnson S.L."/>
            <person name="Ruan Y."/>
            <person name="Wei C.L."/>
            <person name="Mathavan S."/>
            <person name="Gunaratne P.H."/>
            <person name="Wu J."/>
            <person name="Garcia A.M."/>
            <person name="Hulyk S.W."/>
            <person name="Fuh E."/>
            <person name="Yuan Y."/>
            <person name="Sneed A."/>
            <person name="Kowis C."/>
            <person name="Hodgson A."/>
            <person name="Muzny D.M."/>
            <person name="McPherson J."/>
            <person name="Gibbs R.A."/>
            <person name="Fahey J."/>
            <person name="Helton E."/>
            <person name="Ketteman M."/>
            <person name="Madan A."/>
            <person name="Rodrigues S."/>
            <person name="Sanchez A."/>
            <person name="Whiting M."/>
            <person name="Madari A."/>
            <person name="Young A.C."/>
            <person name="Wetherby K.D."/>
            <person name="Granite S.J."/>
            <person name="Kwong P.N."/>
            <person name="Brinkley C.P."/>
            <person name="Pearson R.L."/>
            <person name="Bouffard G.G."/>
            <person name="Blakesly R.W."/>
            <person name="Green E.D."/>
            <person name="Dickson M.C."/>
            <person name="Rodriguez A.C."/>
            <person name="Grimwood J."/>
            <person name="Schmutz J."/>
            <person name="Myers R.M."/>
            <person name="Butterfield Y.S."/>
            <person name="Griffith M."/>
            <person name="Griffith O.L."/>
            <person name="Krzywinski M.I."/>
            <person name="Liao N."/>
            <person name="Morin R."/>
            <person name="Morrin R."/>
            <person name="Palmquist D."/>
            <person name="Petrescu A.S."/>
            <person name="Skalska U."/>
            <person name="Smailus D.E."/>
            <person name="Stott J.M."/>
            <person name="Schnerch A."/>
            <person name="Schein J.E."/>
            <person name="Jones S.J."/>
            <person name="Holt R.A."/>
            <person name="Baross A."/>
            <person name="Marra M.A."/>
            <person name="Clifton S."/>
            <person name="Makowski K.A."/>
            <person name="Bosak S."/>
            <person name="Malek J."/>
        </authorList>
    </citation>
    <scope>NUCLEOTIDE SEQUENCE [LARGE SCALE MRNA]</scope>
    <source>
        <tissue evidence="11">PCR rescued clones</tissue>
    </source>
</reference>
<reference evidence="12" key="8">
    <citation type="journal article" date="2005" name="Science">
        <title>The Transcriptional Landscape of the Mammalian Genome.</title>
        <authorList>
            <consortium name="The FANTOM Consortium"/>
            <consortium name="Riken Genome Exploration Research Group and Genome Science Group (Genome Network Project Core Group)"/>
        </authorList>
    </citation>
    <scope>NUCLEOTIDE SEQUENCE</scope>
    <source>
        <strain evidence="12">NOD</strain>
    </source>
</reference>
<dbReference type="OrthoDB" id="8848202at2759"/>
<evidence type="ECO:0000256" key="4">
    <source>
        <dbReference type="ARBA" id="ARBA00023136"/>
    </source>
</evidence>
<dbReference type="VEuPathDB" id="HostDB:ENSMUSG00000037613"/>
<dbReference type="CDD" id="cd15837">
    <property type="entry name" value="TNFRSF26"/>
    <property type="match status" value="1"/>
</dbReference>
<dbReference type="Pfam" id="PF00020">
    <property type="entry name" value="TNFR_c6"/>
    <property type="match status" value="3"/>
</dbReference>
<reference evidence="12" key="9">
    <citation type="journal article" date="2005" name="Science">
        <title>Antisense Transcription in the Mammalian Transcriptome.</title>
        <authorList>
            <consortium name="RIKEN Genome Exploration Research Group and Genome Science Group (Genome Network Project Core Group) and the FANTOM Consortium"/>
        </authorList>
    </citation>
    <scope>NUCLEOTIDE SEQUENCE</scope>
    <source>
        <strain evidence="12">NOD</strain>
    </source>
</reference>
<dbReference type="PROSITE" id="PS50050">
    <property type="entry name" value="TNFR_NGFR_2"/>
    <property type="match status" value="2"/>
</dbReference>
<dbReference type="GO" id="GO:1902042">
    <property type="term" value="P:negative regulation of extrinsic apoptotic signaling pathway via death domain receptors"/>
    <property type="evidence" value="ECO:0007669"/>
    <property type="project" value="UniProtKB-ARBA"/>
</dbReference>
<dbReference type="MGI" id="MGI:1930269">
    <property type="gene designation" value="Tnfrsf23"/>
</dbReference>
<feature type="disulfide bond" evidence="8">
    <location>
        <begin position="93"/>
        <end position="106"/>
    </location>
</feature>
<feature type="chain" id="PRO_5014309182" evidence="9">
    <location>
        <begin position="30"/>
        <end position="176"/>
    </location>
</feature>
<feature type="disulfide bond" evidence="8">
    <location>
        <begin position="96"/>
        <end position="114"/>
    </location>
</feature>
<dbReference type="ExpressionAtlas" id="Q3U3F7">
    <property type="expression patterns" value="baseline and differential"/>
</dbReference>
<evidence type="ECO:0000313" key="11">
    <source>
        <dbReference type="EMBL" id="AAI06829.1"/>
    </source>
</evidence>
<feature type="disulfide bond" evidence="8">
    <location>
        <begin position="116"/>
        <end position="131"/>
    </location>
</feature>
<reference evidence="12" key="5">
    <citation type="journal article" date="2002" name="Nature">
        <title>Analysis of the mouse transcriptome based on functional annotation of 60,770 full-length cDNAs.</title>
        <authorList>
            <consortium name="The FANTOM Consortium and the RIKEN Genome Exploration Research Group Phase I and II Team"/>
        </authorList>
    </citation>
    <scope>NUCLEOTIDE SEQUENCE</scope>
    <source>
        <strain evidence="12">NOD</strain>
    </source>
</reference>
<keyword evidence="5 8" id="KW-1015">Disulfide bond</keyword>
<reference evidence="12" key="3">
    <citation type="journal article" date="2000" name="Genome Res.">
        <title>RIKEN integrated sequence analysis (RISA) system--384-format sequencing pipeline with 384 multicapillary sequencer.</title>
        <authorList>
            <person name="Shibata K."/>
            <person name="Itoh M."/>
            <person name="Aizawa K."/>
            <person name="Nagaoka S."/>
            <person name="Sasaki N."/>
            <person name="Carninci P."/>
            <person name="Konno H."/>
            <person name="Akiyama J."/>
            <person name="Nishi K."/>
            <person name="Kitsunai T."/>
            <person name="Tashiro H."/>
            <person name="Itoh M."/>
            <person name="Sumi N."/>
            <person name="Ishii Y."/>
            <person name="Nakamura S."/>
            <person name="Hazama M."/>
            <person name="Nishine T."/>
            <person name="Harada A."/>
            <person name="Yamamoto R."/>
            <person name="Matsumoto H."/>
            <person name="Sakaguchi S."/>
            <person name="Ikegami T."/>
            <person name="Kashiwagi K."/>
            <person name="Fujiwake S."/>
            <person name="Inoue K."/>
            <person name="Togawa Y."/>
            <person name="Izawa M."/>
            <person name="Ohara E."/>
            <person name="Watahiki M."/>
            <person name="Yoneda Y."/>
            <person name="Ishikawa T."/>
            <person name="Ozawa K."/>
            <person name="Tanaka T."/>
            <person name="Matsuura S."/>
            <person name="Kawai J."/>
            <person name="Okazaki Y."/>
            <person name="Muramatsu M."/>
            <person name="Inoue Y."/>
            <person name="Kira A."/>
            <person name="Hayashizaki Y."/>
        </authorList>
    </citation>
    <scope>NUCLEOTIDE SEQUENCE</scope>
    <source>
        <strain evidence="12">NOD</strain>
    </source>
</reference>
<comment type="subcellular location">
    <subcellularLocation>
        <location evidence="1">Cell membrane</location>
    </subcellularLocation>
</comment>
<dbReference type="InterPro" id="IPR001368">
    <property type="entry name" value="TNFR/NGFR_Cys_rich_reg"/>
</dbReference>
<evidence type="ECO:0000313" key="13">
    <source>
        <dbReference type="MGI" id="MGI:1930269"/>
    </source>
</evidence>
<evidence type="ECO:0000259" key="10">
    <source>
        <dbReference type="PROSITE" id="PS50050"/>
    </source>
</evidence>
<feature type="disulfide bond" evidence="8">
    <location>
        <begin position="134"/>
        <end position="147"/>
    </location>
</feature>
<feature type="signal peptide" evidence="9">
    <location>
        <begin position="1"/>
        <end position="29"/>
    </location>
</feature>
<evidence type="ECO:0000256" key="5">
    <source>
        <dbReference type="ARBA" id="ARBA00023157"/>
    </source>
</evidence>
<dbReference type="BioGRID-ORCS" id="79201">
    <property type="hits" value="3 hits in 76 CRISPR screens"/>
</dbReference>
<feature type="domain" description="TNFR-Cys" evidence="10">
    <location>
        <begin position="115"/>
        <end position="155"/>
    </location>
</feature>
<dbReference type="SMR" id="Q3U3F7"/>
<dbReference type="PANTHER" id="PTHR46330:SF16">
    <property type="entry name" value="TUMOR NECROSIS FACTOR RECEPTOR SUPERFAMILY MEMBER 22"/>
    <property type="match status" value="1"/>
</dbReference>
<proteinExistence type="evidence at transcript level"/>
<dbReference type="DNASU" id="79201"/>
<feature type="repeat" description="TNFR-Cys" evidence="8">
    <location>
        <begin position="74"/>
        <end position="114"/>
    </location>
</feature>
<evidence type="ECO:0000256" key="1">
    <source>
        <dbReference type="ARBA" id="ARBA00004236"/>
    </source>
</evidence>
<dbReference type="SUPFAM" id="SSF57586">
    <property type="entry name" value="TNF receptor-like"/>
    <property type="match status" value="2"/>
</dbReference>
<dbReference type="GO" id="GO:0009897">
    <property type="term" value="C:external side of plasma membrane"/>
    <property type="evidence" value="ECO:0007669"/>
    <property type="project" value="UniProtKB-ARBA"/>
</dbReference>
<dbReference type="OMA" id="RECACED"/>
<accession>Q3U3F7</accession>
<feature type="disulfide bond" evidence="8">
    <location>
        <begin position="75"/>
        <end position="90"/>
    </location>
</feature>
<name>Q3U3F7_MOUSE</name>
<keyword evidence="4" id="KW-0472">Membrane</keyword>
<sequence length="176" mass="19595">MVTFSHVSSLSHWFLLLLLLNLFLPVIFAMPESYSFNCPDGEYQSNDVCCKTCPSGTFVKAPCKIPHTQGQCEKCHPGTFTGKDNGLHDCELCSTCDKDQNMVADCSATSDRKCECQIGLYYYDPKFPESCRPCTKCPQGIPVLQECNSTANTVCSSSVSNPRNWLFLLMLIVFCI</sequence>
<keyword evidence="7" id="KW-0325">Glycoprotein</keyword>
<reference evidence="12" key="1">
    <citation type="journal article" date="1999" name="Methods Enzymol.">
        <title>High-efficiency full-length cDNA cloning.</title>
        <authorList>
            <person name="Carninci P."/>
            <person name="Hayashizaki Y."/>
        </authorList>
    </citation>
    <scope>NUCLEOTIDE SEQUENCE</scope>
    <source>
        <strain evidence="12">NOD</strain>
    </source>
</reference>
<dbReference type="EMBL" id="BC106829">
    <property type="protein sequence ID" value="AAI06830.1"/>
    <property type="molecule type" value="mRNA"/>
</dbReference>
<keyword evidence="2" id="KW-1003">Cell membrane</keyword>
<dbReference type="InterPro" id="IPR052491">
    <property type="entry name" value="TNFRSF10"/>
</dbReference>
<dbReference type="AGR" id="MGI:1930269"/>
<protein>
    <submittedName>
        <fullName evidence="11">Tumor necrosis factor receptor superfamily, member 23</fullName>
    </submittedName>
</protein>
<dbReference type="InterPro" id="IPR034062">
    <property type="entry name" value="TNFRSF26_N"/>
</dbReference>
<evidence type="ECO:0000256" key="2">
    <source>
        <dbReference type="ARBA" id="ARBA00022475"/>
    </source>
</evidence>
<dbReference type="PANTHER" id="PTHR46330">
    <property type="entry name" value="TUMOR NECROSIS FACTOR RECEPTOR SUPERFAMILY MEMBER 10B"/>
    <property type="match status" value="1"/>
</dbReference>
<evidence type="ECO:0000313" key="12">
    <source>
        <dbReference type="EMBL" id="BAE32829.1"/>
    </source>
</evidence>
<dbReference type="RefSeq" id="NP_077252.2">
    <property type="nucleotide sequence ID" value="NM_024290.4"/>
</dbReference>
<evidence type="ECO:0000256" key="8">
    <source>
        <dbReference type="PROSITE-ProRule" id="PRU00206"/>
    </source>
</evidence>
<dbReference type="EMBL" id="AK154786">
    <property type="protein sequence ID" value="BAE32829.1"/>
    <property type="molecule type" value="mRNA"/>
</dbReference>
<keyword evidence="3" id="KW-0677">Repeat</keyword>
<dbReference type="Gene3D" id="2.10.50.10">
    <property type="entry name" value="Tumor Necrosis Factor Receptor, subunit A, domain 2"/>
    <property type="match status" value="2"/>
</dbReference>
<dbReference type="AlphaFoldDB" id="Q3U3F7"/>
<feature type="domain" description="TNFR-Cys" evidence="10">
    <location>
        <begin position="74"/>
        <end position="114"/>
    </location>
</feature>
<feature type="repeat" description="TNFR-Cys" evidence="8">
    <location>
        <begin position="115"/>
        <end position="155"/>
    </location>
</feature>
<evidence type="ECO:0000256" key="6">
    <source>
        <dbReference type="ARBA" id="ARBA00023170"/>
    </source>
</evidence>
<evidence type="ECO:0000256" key="3">
    <source>
        <dbReference type="ARBA" id="ARBA00022737"/>
    </source>
</evidence>
<dbReference type="CTD" id="79201"/>
<dbReference type="SMART" id="SM00208">
    <property type="entry name" value="TNFR"/>
    <property type="match status" value="3"/>
</dbReference>